<keyword evidence="4" id="KW-1185">Reference proteome</keyword>
<dbReference type="InterPro" id="IPR009060">
    <property type="entry name" value="UBA-like_sf"/>
</dbReference>
<evidence type="ECO:0000313" key="2">
    <source>
        <dbReference type="EMBL" id="KAK4279138.1"/>
    </source>
</evidence>
<organism evidence="2 4">
    <name type="scientific">Acacia crassicarpa</name>
    <name type="common">northern wattle</name>
    <dbReference type="NCBI Taxonomy" id="499986"/>
    <lineage>
        <taxon>Eukaryota</taxon>
        <taxon>Viridiplantae</taxon>
        <taxon>Streptophyta</taxon>
        <taxon>Embryophyta</taxon>
        <taxon>Tracheophyta</taxon>
        <taxon>Spermatophyta</taxon>
        <taxon>Magnoliopsida</taxon>
        <taxon>eudicotyledons</taxon>
        <taxon>Gunneridae</taxon>
        <taxon>Pentapetalae</taxon>
        <taxon>rosids</taxon>
        <taxon>fabids</taxon>
        <taxon>Fabales</taxon>
        <taxon>Fabaceae</taxon>
        <taxon>Caesalpinioideae</taxon>
        <taxon>mimosoid clade</taxon>
        <taxon>Acacieae</taxon>
        <taxon>Acacia</taxon>
    </lineage>
</organism>
<dbReference type="Proteomes" id="UP001293593">
    <property type="component" value="Unassembled WGS sequence"/>
</dbReference>
<dbReference type="EMBL" id="JAWXYG010000003">
    <property type="protein sequence ID" value="KAK4279139.1"/>
    <property type="molecule type" value="Genomic_DNA"/>
</dbReference>
<dbReference type="EMBL" id="JAWXYG010000003">
    <property type="protein sequence ID" value="KAK4279138.1"/>
    <property type="molecule type" value="Genomic_DNA"/>
</dbReference>
<protein>
    <submittedName>
        <fullName evidence="2">Uncharacterized protein</fullName>
    </submittedName>
</protein>
<dbReference type="SUPFAM" id="SSF46934">
    <property type="entry name" value="UBA-like"/>
    <property type="match status" value="1"/>
</dbReference>
<evidence type="ECO:0000256" key="1">
    <source>
        <dbReference type="SAM" id="MobiDB-lite"/>
    </source>
</evidence>
<gene>
    <name evidence="2" type="ORF">QN277_016890</name>
    <name evidence="3" type="ORF">QN277_016891</name>
</gene>
<reference evidence="2" key="1">
    <citation type="submission" date="2023-10" db="EMBL/GenBank/DDBJ databases">
        <title>Chromosome-level genome of the transformable northern wattle, Acacia crassicarpa.</title>
        <authorList>
            <person name="Massaro I."/>
            <person name="Sinha N.R."/>
            <person name="Poethig S."/>
            <person name="Leichty A.R."/>
        </authorList>
    </citation>
    <scope>NUCLEOTIDE SEQUENCE</scope>
    <source>
        <strain evidence="2">Acra3RX</strain>
        <tissue evidence="2">Leaf</tissue>
    </source>
</reference>
<accession>A0AAE1TBG1</accession>
<dbReference type="CDD" id="cd14348">
    <property type="entry name" value="UBA_p47"/>
    <property type="match status" value="1"/>
</dbReference>
<dbReference type="Pfam" id="PF14555">
    <property type="entry name" value="UBA_4"/>
    <property type="match status" value="1"/>
</dbReference>
<name>A0AAE1TBG1_9FABA</name>
<evidence type="ECO:0000313" key="3">
    <source>
        <dbReference type="EMBL" id="KAK4279139.1"/>
    </source>
</evidence>
<dbReference type="AlphaFoldDB" id="A0AAE1TBG1"/>
<dbReference type="Gene3D" id="1.10.8.10">
    <property type="entry name" value="DNA helicase RuvA subunit, C-terminal domain"/>
    <property type="match status" value="1"/>
</dbReference>
<feature type="compositionally biased region" description="Polar residues" evidence="1">
    <location>
        <begin position="77"/>
        <end position="102"/>
    </location>
</feature>
<feature type="compositionally biased region" description="Low complexity" evidence="1">
    <location>
        <begin position="67"/>
        <end position="76"/>
    </location>
</feature>
<comment type="caution">
    <text evidence="2">The sequence shown here is derived from an EMBL/GenBank/DDBJ whole genome shotgun (WGS) entry which is preliminary data.</text>
</comment>
<proteinExistence type="predicted"/>
<feature type="region of interest" description="Disordered" evidence="1">
    <location>
        <begin position="51"/>
        <end position="102"/>
    </location>
</feature>
<sequence>MESDSDAVNRASLIISFCHLTSASHDEALFFLESHNFDLDAALSSFFNNSTSPSPAMAHHVDPKNPSGSVTGGTSTLSDLNQPPTDTTYDSGQVTKKNQMSN</sequence>
<evidence type="ECO:0000313" key="4">
    <source>
        <dbReference type="Proteomes" id="UP001293593"/>
    </source>
</evidence>